<gene>
    <name evidence="1" type="ORF">DYB38_005731</name>
</gene>
<comment type="caution">
    <text evidence="1">The sequence shown here is derived from an EMBL/GenBank/DDBJ whole genome shotgun (WGS) entry which is preliminary data.</text>
</comment>
<dbReference type="Proteomes" id="UP000265716">
    <property type="component" value="Unassembled WGS sequence"/>
</dbReference>
<reference evidence="1 2" key="1">
    <citation type="submission" date="2018-08" db="EMBL/GenBank/DDBJ databases">
        <title>Aphanomyces genome sequencing and annotation.</title>
        <authorList>
            <person name="Minardi D."/>
            <person name="Oidtmann B."/>
            <person name="Van Der Giezen M."/>
            <person name="Studholme D.J."/>
        </authorList>
    </citation>
    <scope>NUCLEOTIDE SEQUENCE [LARGE SCALE GENOMIC DNA]</scope>
    <source>
        <strain evidence="1 2">SA</strain>
    </source>
</reference>
<evidence type="ECO:0000313" key="1">
    <source>
        <dbReference type="EMBL" id="RHY59271.1"/>
    </source>
</evidence>
<accession>A0A397DB00</accession>
<dbReference type="EMBL" id="QUTC01005258">
    <property type="protein sequence ID" value="RHY59271.1"/>
    <property type="molecule type" value="Genomic_DNA"/>
</dbReference>
<name>A0A397DB00_APHAT</name>
<evidence type="ECO:0000313" key="2">
    <source>
        <dbReference type="Proteomes" id="UP000265716"/>
    </source>
</evidence>
<sequence>MLIRHALQALDDAIVEALATVPSKDAKKSFKKKQGKHAAHHDATSSNETSGALYDVLTLCEPLTNDMDAMVLESEEPIPRRGPPLQFTSFDLLGKKLIGNAFQFPNVDSTNEWLCGNRPNVQTVTLTNGNLDLWQVY</sequence>
<organism evidence="1 2">
    <name type="scientific">Aphanomyces astaci</name>
    <name type="common">Crayfish plague agent</name>
    <dbReference type="NCBI Taxonomy" id="112090"/>
    <lineage>
        <taxon>Eukaryota</taxon>
        <taxon>Sar</taxon>
        <taxon>Stramenopiles</taxon>
        <taxon>Oomycota</taxon>
        <taxon>Saprolegniomycetes</taxon>
        <taxon>Saprolegniales</taxon>
        <taxon>Verrucalvaceae</taxon>
        <taxon>Aphanomyces</taxon>
    </lineage>
</organism>
<feature type="non-terminal residue" evidence="1">
    <location>
        <position position="137"/>
    </location>
</feature>
<protein>
    <submittedName>
        <fullName evidence="1">Uncharacterized protein</fullName>
    </submittedName>
</protein>
<proteinExistence type="predicted"/>
<dbReference type="AlphaFoldDB" id="A0A397DB00"/>